<evidence type="ECO:0000256" key="1">
    <source>
        <dbReference type="SAM" id="Phobius"/>
    </source>
</evidence>
<keyword evidence="1" id="KW-1133">Transmembrane helix</keyword>
<evidence type="ECO:0000313" key="2">
    <source>
        <dbReference type="EMBL" id="PCI78998.1"/>
    </source>
</evidence>
<feature type="transmembrane region" description="Helical" evidence="1">
    <location>
        <begin position="6"/>
        <end position="24"/>
    </location>
</feature>
<protein>
    <recommendedName>
        <fullName evidence="4">(Na+)-NQR maturation NqrM</fullName>
    </recommendedName>
</protein>
<dbReference type="EMBL" id="NVUL01000023">
    <property type="protein sequence ID" value="PCI78998.1"/>
    <property type="molecule type" value="Genomic_DNA"/>
</dbReference>
<dbReference type="PANTHER" id="PTHR40691">
    <property type="entry name" value="(NA+)-NQR MATURATION NQRM"/>
    <property type="match status" value="1"/>
</dbReference>
<reference evidence="3" key="1">
    <citation type="submission" date="2017-08" db="EMBL/GenBank/DDBJ databases">
        <title>A dynamic microbial community with high functional redundancy inhabits the cold, oxic subseafloor aquifer.</title>
        <authorList>
            <person name="Tully B.J."/>
            <person name="Wheat C.G."/>
            <person name="Glazer B.T."/>
            <person name="Huber J.A."/>
        </authorList>
    </citation>
    <scope>NUCLEOTIDE SEQUENCE [LARGE SCALE GENOMIC DNA]</scope>
</reference>
<keyword evidence="1" id="KW-0812">Transmembrane</keyword>
<dbReference type="Proteomes" id="UP000218767">
    <property type="component" value="Unassembled WGS sequence"/>
</dbReference>
<proteinExistence type="predicted"/>
<evidence type="ECO:0000313" key="3">
    <source>
        <dbReference type="Proteomes" id="UP000218767"/>
    </source>
</evidence>
<dbReference type="PANTHER" id="PTHR40691:SF3">
    <property type="entry name" value="(NA+)-NQR MATURATION NQRM"/>
    <property type="match status" value="1"/>
</dbReference>
<organism evidence="2 3">
    <name type="scientific">SAR86 cluster bacterium</name>
    <dbReference type="NCBI Taxonomy" id="2030880"/>
    <lineage>
        <taxon>Bacteria</taxon>
        <taxon>Pseudomonadati</taxon>
        <taxon>Pseudomonadota</taxon>
        <taxon>Gammaproteobacteria</taxon>
        <taxon>SAR86 cluster</taxon>
    </lineage>
</organism>
<dbReference type="InterPro" id="IPR007495">
    <property type="entry name" value="NqrM"/>
</dbReference>
<sequence length="58" mass="6211">MTSFLITFLVMAVVIVIMSIGVLFGRKPVQGSCGGMNNIDGLKECEVCGGETQKCKRT</sequence>
<dbReference type="AlphaFoldDB" id="A0A2A4X8Q2"/>
<gene>
    <name evidence="2" type="ORF">COB20_05790</name>
</gene>
<dbReference type="Pfam" id="PF04400">
    <property type="entry name" value="NqrM"/>
    <property type="match status" value="1"/>
</dbReference>
<comment type="caution">
    <text evidence="2">The sequence shown here is derived from an EMBL/GenBank/DDBJ whole genome shotgun (WGS) entry which is preliminary data.</text>
</comment>
<accession>A0A2A4X8Q2</accession>
<name>A0A2A4X8Q2_9GAMM</name>
<evidence type="ECO:0008006" key="4">
    <source>
        <dbReference type="Google" id="ProtNLM"/>
    </source>
</evidence>
<keyword evidence="1" id="KW-0472">Membrane</keyword>